<dbReference type="SMART" id="SM00044">
    <property type="entry name" value="CYCc"/>
    <property type="match status" value="1"/>
</dbReference>
<dbReference type="InterPro" id="IPR050697">
    <property type="entry name" value="Adenylyl/Guanylyl_Cyclase_3/4"/>
</dbReference>
<evidence type="ECO:0000259" key="2">
    <source>
        <dbReference type="PROSITE" id="PS50125"/>
    </source>
</evidence>
<evidence type="ECO:0000313" key="4">
    <source>
        <dbReference type="Proteomes" id="UP001429564"/>
    </source>
</evidence>
<keyword evidence="1" id="KW-0472">Membrane</keyword>
<dbReference type="Pfam" id="PF00211">
    <property type="entry name" value="Guanylate_cyc"/>
    <property type="match status" value="1"/>
</dbReference>
<gene>
    <name evidence="3" type="ORF">DL239_16235</name>
</gene>
<keyword evidence="4" id="KW-1185">Reference proteome</keyword>
<dbReference type="CDD" id="cd07302">
    <property type="entry name" value="CHD"/>
    <property type="match status" value="1"/>
</dbReference>
<dbReference type="InterPro" id="IPR001054">
    <property type="entry name" value="A/G_cyclase"/>
</dbReference>
<keyword evidence="1" id="KW-0812">Transmembrane</keyword>
<sequence length="535" mass="59805">MRSKQKALQTLRGKFLRITIPLIFLSVAGVFSVIELLAHRTSVDQLQQTLKGIIRTQAAALSNPVWNLDRDQILLSLQAVVTNLEIFSATVFDEKGNVMSAAGSVPDNASPSELIPLSQDILYNAGNGDRMIGALELIATRQFVRENTRKRLVIAAVVALVAVSIEVASALFALRRIVGQPLQRLLSSIDEKRTAASPKKVIWNSTDELGQVINAYNQMQTRQQDYETELRSARDTFEERVIERTEELAIKSRQMEQLSSQLAKYLSPQIYDSIFSGSQKVVRTSARKKLTVFFSDIVAFTETADRMESEELTQLLNRYLTEMSQIAFEHGATIDKYVGDAIMIFFGDPETKGVQQDALACVRMAIEMQRRMRELADIWRQSGIEKPLQVRMGINTGYCTVGNFGSDDRLDYTIIGGAVNTAARLEAIAPPGGILISYETYALVSEEICCRERDKVEVKGIAYPISTYQVVDTVDVDQRETGHFYESLPSLTIKFNTNQMTSDERDKAASILQQALKQLSCEDRTTGDPRRDQDG</sequence>
<protein>
    <recommendedName>
        <fullName evidence="2">Guanylate cyclase domain-containing protein</fullName>
    </recommendedName>
</protein>
<dbReference type="Gene3D" id="3.30.70.1230">
    <property type="entry name" value="Nucleotide cyclase"/>
    <property type="match status" value="1"/>
</dbReference>
<dbReference type="InterPro" id="IPR029787">
    <property type="entry name" value="Nucleotide_cyclase"/>
</dbReference>
<dbReference type="Gene3D" id="6.10.340.10">
    <property type="match status" value="1"/>
</dbReference>
<dbReference type="PROSITE" id="PS50125">
    <property type="entry name" value="GUANYLATE_CYCLASE_2"/>
    <property type="match status" value="1"/>
</dbReference>
<dbReference type="EMBL" id="QHLQ01000018">
    <property type="protein sequence ID" value="NIZ62521.1"/>
    <property type="molecule type" value="Genomic_DNA"/>
</dbReference>
<dbReference type="RefSeq" id="WP_167685147.1">
    <property type="nucleotide sequence ID" value="NZ_QHLQ01000018.1"/>
</dbReference>
<feature type="transmembrane region" description="Helical" evidence="1">
    <location>
        <begin position="152"/>
        <end position="174"/>
    </location>
</feature>
<dbReference type="SUPFAM" id="SSF55073">
    <property type="entry name" value="Nucleotide cyclase"/>
    <property type="match status" value="1"/>
</dbReference>
<feature type="transmembrane region" description="Helical" evidence="1">
    <location>
        <begin position="15"/>
        <end position="38"/>
    </location>
</feature>
<comment type="caution">
    <text evidence="3">The sequence shown here is derived from an EMBL/GenBank/DDBJ whole genome shotgun (WGS) entry which is preliminary data.</text>
</comment>
<accession>A0ABX0WE35</accession>
<keyword evidence="1" id="KW-1133">Transmembrane helix</keyword>
<proteinExistence type="predicted"/>
<evidence type="ECO:0000256" key="1">
    <source>
        <dbReference type="SAM" id="Phobius"/>
    </source>
</evidence>
<name>A0ABX0WE35_9RHOB</name>
<reference evidence="3 4" key="1">
    <citation type="submission" date="2018-05" db="EMBL/GenBank/DDBJ databases">
        <authorList>
            <person name="Zhang Y.-J."/>
        </authorList>
    </citation>
    <scope>NUCLEOTIDE SEQUENCE [LARGE SCALE GENOMIC DNA]</scope>
    <source>
        <strain evidence="3 4">CY04</strain>
    </source>
</reference>
<dbReference type="PANTHER" id="PTHR43081">
    <property type="entry name" value="ADENYLATE CYCLASE, TERMINAL-DIFFERENTIATION SPECIFIC-RELATED"/>
    <property type="match status" value="1"/>
</dbReference>
<organism evidence="3 4">
    <name type="scientific">Parasedimentitalea denitrificans</name>
    <dbReference type="NCBI Taxonomy" id="2211118"/>
    <lineage>
        <taxon>Bacteria</taxon>
        <taxon>Pseudomonadati</taxon>
        <taxon>Pseudomonadota</taxon>
        <taxon>Alphaproteobacteria</taxon>
        <taxon>Rhodobacterales</taxon>
        <taxon>Paracoccaceae</taxon>
        <taxon>Parasedimentitalea</taxon>
    </lineage>
</organism>
<evidence type="ECO:0000313" key="3">
    <source>
        <dbReference type="EMBL" id="NIZ62521.1"/>
    </source>
</evidence>
<dbReference type="Proteomes" id="UP001429564">
    <property type="component" value="Unassembled WGS sequence"/>
</dbReference>
<feature type="domain" description="Guanylate cyclase" evidence="2">
    <location>
        <begin position="291"/>
        <end position="426"/>
    </location>
</feature>
<dbReference type="PANTHER" id="PTHR43081:SF18">
    <property type="entry name" value="BLL7624 PROTEIN"/>
    <property type="match status" value="1"/>
</dbReference>